<evidence type="ECO:0000313" key="3">
    <source>
        <dbReference type="Proteomes" id="UP000183685"/>
    </source>
</evidence>
<keyword evidence="3" id="KW-1185">Reference proteome</keyword>
<dbReference type="EMBL" id="FNAK01000003">
    <property type="protein sequence ID" value="SDD83670.1"/>
    <property type="molecule type" value="Genomic_DNA"/>
</dbReference>
<evidence type="ECO:0000256" key="1">
    <source>
        <dbReference type="SAM" id="MobiDB-lite"/>
    </source>
</evidence>
<sequence>MTKAIIQGLFILTLIIGVSIAEALMPLAIPETQAVNRFYTPDGMEGTLTGWQECRAAGLRLEKGRSDRQIMGHCTNGYAVAQSAPVRFSDIRTHDEASACAFSLDFDNKPYRRFLSATISNRDKGVYVARVGLKTANPLNLTDKVSNIIDVWLEPGAKQHRCLGIVFRFETEAEAHRFDTAIASAKIELLGVYGVSDKPAELPEQPSKPSFGKLPDATNA</sequence>
<organism evidence="2 3">
    <name type="scientific">Kordiimonas lacus</name>
    <dbReference type="NCBI Taxonomy" id="637679"/>
    <lineage>
        <taxon>Bacteria</taxon>
        <taxon>Pseudomonadati</taxon>
        <taxon>Pseudomonadota</taxon>
        <taxon>Alphaproteobacteria</taxon>
        <taxon>Kordiimonadales</taxon>
        <taxon>Kordiimonadaceae</taxon>
        <taxon>Kordiimonas</taxon>
    </lineage>
</organism>
<proteinExistence type="predicted"/>
<dbReference type="Proteomes" id="UP000183685">
    <property type="component" value="Unassembled WGS sequence"/>
</dbReference>
<evidence type="ECO:0000313" key="2">
    <source>
        <dbReference type="EMBL" id="SDD83670.1"/>
    </source>
</evidence>
<feature type="region of interest" description="Disordered" evidence="1">
    <location>
        <begin position="199"/>
        <end position="220"/>
    </location>
</feature>
<name>A0A1G6Y025_9PROT</name>
<dbReference type="RefSeq" id="WP_068302005.1">
    <property type="nucleotide sequence ID" value="NZ_FNAK01000003.1"/>
</dbReference>
<dbReference type="STRING" id="637679.GCA_001550055_01111"/>
<dbReference type="AlphaFoldDB" id="A0A1G6Y025"/>
<accession>A0A1G6Y025</accession>
<dbReference type="OrthoDB" id="9914802at2"/>
<reference evidence="2 3" key="1">
    <citation type="submission" date="2016-10" db="EMBL/GenBank/DDBJ databases">
        <authorList>
            <person name="de Groot N.N."/>
        </authorList>
    </citation>
    <scope>NUCLEOTIDE SEQUENCE [LARGE SCALE GENOMIC DNA]</scope>
    <source>
        <strain evidence="2 3">CGMCC 1.9109</strain>
    </source>
</reference>
<protein>
    <submittedName>
        <fullName evidence="2">Uncharacterized protein</fullName>
    </submittedName>
</protein>
<gene>
    <name evidence="2" type="ORF">SAMN04488071_1430</name>
</gene>